<dbReference type="Proteomes" id="UP001187192">
    <property type="component" value="Unassembled WGS sequence"/>
</dbReference>
<dbReference type="EMBL" id="BTGU01000313">
    <property type="protein sequence ID" value="GMN66331.1"/>
    <property type="molecule type" value="Genomic_DNA"/>
</dbReference>
<protein>
    <recommendedName>
        <fullName evidence="1">PB1 domain-containing protein</fullName>
    </recommendedName>
</protein>
<dbReference type="PANTHER" id="PTHR31066">
    <property type="entry name" value="OS05G0427100 PROTEIN-RELATED"/>
    <property type="match status" value="1"/>
</dbReference>
<dbReference type="AlphaFoldDB" id="A0AA88E5J8"/>
<dbReference type="Gramene" id="FCD_00026715-RA">
    <property type="protein sequence ID" value="FCD_00026715-RA:cds"/>
    <property type="gene ID" value="FCD_00026715"/>
</dbReference>
<name>A0AA88E5J8_FICCA</name>
<comment type="caution">
    <text evidence="4">The sequence shown here is derived from an EMBL/GenBank/DDBJ whole genome shotgun (WGS) entry which is preliminary data.</text>
</comment>
<accession>A0AA88E5J8</accession>
<evidence type="ECO:0000313" key="5">
    <source>
        <dbReference type="EMBL" id="GMN66334.1"/>
    </source>
</evidence>
<evidence type="ECO:0000313" key="2">
    <source>
        <dbReference type="EMBL" id="GMN66315.1"/>
    </source>
</evidence>
<evidence type="ECO:0000259" key="1">
    <source>
        <dbReference type="Pfam" id="PF00564"/>
    </source>
</evidence>
<dbReference type="SUPFAM" id="SSF54277">
    <property type="entry name" value="CAD &amp; PB1 domains"/>
    <property type="match status" value="1"/>
</dbReference>
<dbReference type="InterPro" id="IPR053198">
    <property type="entry name" value="Gynoecium_Dev_Regulator"/>
</dbReference>
<dbReference type="EMBL" id="BTGU01000312">
    <property type="protein sequence ID" value="GMN66318.1"/>
    <property type="molecule type" value="Genomic_DNA"/>
</dbReference>
<dbReference type="InterPro" id="IPR000270">
    <property type="entry name" value="PB1_dom"/>
</dbReference>
<sequence>MVPTLITKLSASYGGDDFSFKYHIPYEDLDALISISNDKDLDHMMLEYDHLYNTSTRPVRMRLFLFQTPVNFRGSFESEDSRPDLELLSFEFGFGLEKVTKPPAVTNKTEFLFSLEKLELGESRR</sequence>
<feature type="domain" description="PB1" evidence="1">
    <location>
        <begin position="4"/>
        <end position="67"/>
    </location>
</feature>
<evidence type="ECO:0000313" key="3">
    <source>
        <dbReference type="EMBL" id="GMN66318.1"/>
    </source>
</evidence>
<organism evidence="4 6">
    <name type="scientific">Ficus carica</name>
    <name type="common">Common fig</name>
    <dbReference type="NCBI Taxonomy" id="3494"/>
    <lineage>
        <taxon>Eukaryota</taxon>
        <taxon>Viridiplantae</taxon>
        <taxon>Streptophyta</taxon>
        <taxon>Embryophyta</taxon>
        <taxon>Tracheophyta</taxon>
        <taxon>Spermatophyta</taxon>
        <taxon>Magnoliopsida</taxon>
        <taxon>eudicotyledons</taxon>
        <taxon>Gunneridae</taxon>
        <taxon>Pentapetalae</taxon>
        <taxon>rosids</taxon>
        <taxon>fabids</taxon>
        <taxon>Rosales</taxon>
        <taxon>Moraceae</taxon>
        <taxon>Ficeae</taxon>
        <taxon>Ficus</taxon>
    </lineage>
</organism>
<evidence type="ECO:0000313" key="6">
    <source>
        <dbReference type="Proteomes" id="UP001187192"/>
    </source>
</evidence>
<reference evidence="4" key="1">
    <citation type="submission" date="2023-07" db="EMBL/GenBank/DDBJ databases">
        <title>draft genome sequence of fig (Ficus carica).</title>
        <authorList>
            <person name="Takahashi T."/>
            <person name="Nishimura K."/>
        </authorList>
    </citation>
    <scope>NUCLEOTIDE SEQUENCE</scope>
</reference>
<evidence type="ECO:0000313" key="4">
    <source>
        <dbReference type="EMBL" id="GMN66331.1"/>
    </source>
</evidence>
<dbReference type="EMBL" id="BTGU01000314">
    <property type="protein sequence ID" value="GMN66334.1"/>
    <property type="molecule type" value="Genomic_DNA"/>
</dbReference>
<dbReference type="Pfam" id="PF00564">
    <property type="entry name" value="PB1"/>
    <property type="match status" value="1"/>
</dbReference>
<dbReference type="EMBL" id="BTGU01000311">
    <property type="protein sequence ID" value="GMN66315.1"/>
    <property type="molecule type" value="Genomic_DNA"/>
</dbReference>
<gene>
    <name evidence="2" type="ORF">TIFTF001_035382</name>
    <name evidence="3" type="ORF">TIFTF001_035385</name>
    <name evidence="4" type="ORF">TIFTF001_035398</name>
    <name evidence="5" type="ORF">TIFTF001_035401</name>
</gene>
<dbReference type="PANTHER" id="PTHR31066:SF100">
    <property type="entry name" value="PB1 DOMAIN-CONTAINING PROTEIN"/>
    <property type="match status" value="1"/>
</dbReference>
<keyword evidence="6" id="KW-1185">Reference proteome</keyword>
<proteinExistence type="predicted"/>